<dbReference type="RefSeq" id="XP_026289333.2">
    <property type="nucleotide sequence ID" value="XM_026433548.2"/>
</dbReference>
<accession>A0A6J1T7T0</accession>
<sequence>MAEHAGILSSSPAPAVPEANQMADLPDDAMLLVLSRLPLDDLIQCRLVCKRLARLALHPDAWRRRRLTNACNSCNPCPLFSAGLRLGSCVDSMRIELPPETGCHLLFTSPCAARRLTISTVHGGAGSWQAALLVRHQGLLGRLREVDLTLYSPCPCDAKSAVKADVSVLLGTLASTPGLEKLTIKGDEDDPKRPMQNGVSCLHVTVPPSLTHFTCRPRDSRLEPAVNALLAAHAATLEEVEIVSLKAWPPSSRMGLVLAKLLRLAKLECQMLPDMEAVAACESLRELTLIVDDEVSPACRESIAAFFRRAVQLREVHFTWCHVHADCLDFVAALASSGRSRVETLGIYSVSRSPEPAELQVLLAALRSLPALRRLRVNAERDSDEAKALLEALPSLDVDLGQDIHGDS</sequence>
<dbReference type="AlphaFoldDB" id="A0A6J1T7T0"/>
<dbReference type="PROSITE" id="PS50181">
    <property type="entry name" value="FBOX"/>
    <property type="match status" value="1"/>
</dbReference>
<dbReference type="Proteomes" id="UP000504606">
    <property type="component" value="Unplaced"/>
</dbReference>
<dbReference type="Pfam" id="PF12937">
    <property type="entry name" value="F-box-like"/>
    <property type="match status" value="1"/>
</dbReference>
<dbReference type="Gene3D" id="3.80.10.10">
    <property type="entry name" value="Ribonuclease Inhibitor"/>
    <property type="match status" value="1"/>
</dbReference>
<proteinExistence type="predicted"/>
<dbReference type="GeneID" id="113214238"/>
<reference evidence="3" key="1">
    <citation type="submission" date="2025-08" db="UniProtKB">
        <authorList>
            <consortium name="RefSeq"/>
        </authorList>
    </citation>
    <scope>IDENTIFICATION</scope>
    <source>
        <tissue evidence="3">Whole organism</tissue>
    </source>
</reference>
<name>A0A6J1T7T0_FRAOC</name>
<dbReference type="OrthoDB" id="10257471at2759"/>
<dbReference type="InterPro" id="IPR032675">
    <property type="entry name" value="LRR_dom_sf"/>
</dbReference>
<dbReference type="Gene3D" id="1.20.1280.50">
    <property type="match status" value="1"/>
</dbReference>
<evidence type="ECO:0000313" key="3">
    <source>
        <dbReference type="RefSeq" id="XP_026289333.2"/>
    </source>
</evidence>
<protein>
    <submittedName>
        <fullName evidence="3">Uncharacterized protein LOC113214238</fullName>
    </submittedName>
</protein>
<dbReference type="InterPro" id="IPR001810">
    <property type="entry name" value="F-box_dom"/>
</dbReference>
<dbReference type="InterPro" id="IPR036047">
    <property type="entry name" value="F-box-like_dom_sf"/>
</dbReference>
<evidence type="ECO:0000259" key="1">
    <source>
        <dbReference type="PROSITE" id="PS50181"/>
    </source>
</evidence>
<keyword evidence="2" id="KW-1185">Reference proteome</keyword>
<dbReference type="SUPFAM" id="SSF81383">
    <property type="entry name" value="F-box domain"/>
    <property type="match status" value="1"/>
</dbReference>
<gene>
    <name evidence="3" type="primary">LOC113214238</name>
</gene>
<evidence type="ECO:0000313" key="2">
    <source>
        <dbReference type="Proteomes" id="UP000504606"/>
    </source>
</evidence>
<organism evidence="2 3">
    <name type="scientific">Frankliniella occidentalis</name>
    <name type="common">Western flower thrips</name>
    <name type="synonym">Euthrips occidentalis</name>
    <dbReference type="NCBI Taxonomy" id="133901"/>
    <lineage>
        <taxon>Eukaryota</taxon>
        <taxon>Metazoa</taxon>
        <taxon>Ecdysozoa</taxon>
        <taxon>Arthropoda</taxon>
        <taxon>Hexapoda</taxon>
        <taxon>Insecta</taxon>
        <taxon>Pterygota</taxon>
        <taxon>Neoptera</taxon>
        <taxon>Paraneoptera</taxon>
        <taxon>Thysanoptera</taxon>
        <taxon>Terebrantia</taxon>
        <taxon>Thripoidea</taxon>
        <taxon>Thripidae</taxon>
        <taxon>Frankliniella</taxon>
    </lineage>
</organism>
<dbReference type="SMART" id="SM00256">
    <property type="entry name" value="FBOX"/>
    <property type="match status" value="1"/>
</dbReference>
<dbReference type="KEGG" id="foc:113214238"/>
<feature type="domain" description="F-box" evidence="1">
    <location>
        <begin position="19"/>
        <end position="65"/>
    </location>
</feature>